<organism evidence="10">
    <name type="scientific">OCS116 cluster bacterium</name>
    <dbReference type="NCBI Taxonomy" id="2030921"/>
    <lineage>
        <taxon>Bacteria</taxon>
        <taxon>Pseudomonadati</taxon>
        <taxon>Pseudomonadota</taxon>
        <taxon>Alphaproteobacteria</taxon>
        <taxon>OCS116 cluster</taxon>
    </lineage>
</organism>
<evidence type="ECO:0000256" key="5">
    <source>
        <dbReference type="ARBA" id="ARBA00022842"/>
    </source>
</evidence>
<evidence type="ECO:0000256" key="8">
    <source>
        <dbReference type="PIRSR" id="PIRSR604808-3"/>
    </source>
</evidence>
<reference key="1">
    <citation type="submission" date="2017-08" db="EMBL/GenBank/DDBJ databases">
        <title>A dynamic microbial community with high functional redundancy inhabits the cold, oxic subseafloor aquifer.</title>
        <authorList>
            <person name="Tully B.J."/>
            <person name="Wheat C.G."/>
            <person name="Glazer B.T."/>
            <person name="Huber J.A."/>
        </authorList>
    </citation>
    <scope>NUCLEOTIDE SEQUENCE [LARGE SCALE GENOMIC DNA]</scope>
</reference>
<feature type="active site" description="Proton acceptor" evidence="6">
    <location>
        <position position="256"/>
    </location>
</feature>
<feature type="active site" evidence="6">
    <location>
        <position position="112"/>
    </location>
</feature>
<dbReference type="NCBIfam" id="TIGR00195">
    <property type="entry name" value="exoDNase_III"/>
    <property type="match status" value="1"/>
</dbReference>
<feature type="site" description="Transition state stabilizer" evidence="8">
    <location>
        <position position="157"/>
    </location>
</feature>
<dbReference type="CDD" id="cd09086">
    <property type="entry name" value="ExoIII-like_AP-endo"/>
    <property type="match status" value="1"/>
</dbReference>
<dbReference type="GO" id="GO:0004519">
    <property type="term" value="F:endonuclease activity"/>
    <property type="evidence" value="ECO:0007669"/>
    <property type="project" value="InterPro"/>
</dbReference>
<evidence type="ECO:0000256" key="7">
    <source>
        <dbReference type="PIRSR" id="PIRSR604808-2"/>
    </source>
</evidence>
<dbReference type="EMBL" id="NVUS01000023">
    <property type="protein sequence ID" value="PCI98195.1"/>
    <property type="molecule type" value="Genomic_DNA"/>
</dbReference>
<dbReference type="InterPro" id="IPR020847">
    <property type="entry name" value="AP_endonuclease_F1_BS"/>
</dbReference>
<dbReference type="NCBIfam" id="TIGR00633">
    <property type="entry name" value="xth"/>
    <property type="match status" value="1"/>
</dbReference>
<evidence type="ECO:0000256" key="6">
    <source>
        <dbReference type="PIRSR" id="PIRSR604808-1"/>
    </source>
</evidence>
<dbReference type="InterPro" id="IPR036691">
    <property type="entry name" value="Endo/exonu/phosph_ase_sf"/>
</dbReference>
<comment type="caution">
    <text evidence="10">The sequence shown here is derived from an EMBL/GenBank/DDBJ whole genome shotgun (WGS) entry which is preliminary data.</text>
</comment>
<dbReference type="InterPro" id="IPR020848">
    <property type="entry name" value="AP_endonuclease_F1_CS"/>
</dbReference>
<gene>
    <name evidence="10" type="primary">xth</name>
    <name evidence="10" type="ORF">COB13_14160</name>
</gene>
<dbReference type="PROSITE" id="PS00726">
    <property type="entry name" value="AP_NUCLEASE_F1_1"/>
    <property type="match status" value="1"/>
</dbReference>
<evidence type="ECO:0000313" key="10">
    <source>
        <dbReference type="EMBL" id="PCI98195.1"/>
    </source>
</evidence>
<keyword evidence="7" id="KW-0464">Manganese</keyword>
<feature type="site" description="Important for catalytic activity" evidence="8">
    <location>
        <position position="226"/>
    </location>
</feature>
<keyword evidence="4" id="KW-0378">Hydrolase</keyword>
<name>A0A2A4YV75_9PROT</name>
<dbReference type="Gene3D" id="3.60.10.10">
    <property type="entry name" value="Endonuclease/exonuclease/phosphatase"/>
    <property type="match status" value="1"/>
</dbReference>
<feature type="binding site" evidence="7">
    <location>
        <position position="255"/>
    </location>
    <ligand>
        <name>Mg(2+)</name>
        <dbReference type="ChEBI" id="CHEBI:18420"/>
        <label>1</label>
    </ligand>
</feature>
<dbReference type="InterPro" id="IPR005135">
    <property type="entry name" value="Endo/exonuclease/phosphatase"/>
</dbReference>
<evidence type="ECO:0000256" key="4">
    <source>
        <dbReference type="ARBA" id="ARBA00022801"/>
    </source>
</evidence>
<feature type="site" description="Interaction with DNA substrate" evidence="8">
    <location>
        <position position="256"/>
    </location>
</feature>
<dbReference type="PANTHER" id="PTHR43250:SF2">
    <property type="entry name" value="EXODEOXYRIBONUCLEASE III"/>
    <property type="match status" value="1"/>
</dbReference>
<comment type="cofactor">
    <cofactor evidence="1">
        <name>Mn(2+)</name>
        <dbReference type="ChEBI" id="CHEBI:29035"/>
    </cofactor>
</comment>
<feature type="active site" description="Proton donor/acceptor" evidence="6">
    <location>
        <position position="155"/>
    </location>
</feature>
<keyword evidence="3 7" id="KW-0479">Metal-binding</keyword>
<dbReference type="GO" id="GO:0046872">
    <property type="term" value="F:metal ion binding"/>
    <property type="evidence" value="ECO:0007669"/>
    <property type="project" value="UniProtKB-KW"/>
</dbReference>
<dbReference type="PROSITE" id="PS00728">
    <property type="entry name" value="AP_NUCLEASE_F1_3"/>
    <property type="match status" value="1"/>
</dbReference>
<feature type="binding site" evidence="7">
    <location>
        <position position="157"/>
    </location>
    <ligand>
        <name>Mg(2+)</name>
        <dbReference type="ChEBI" id="CHEBI:18420"/>
        <label>1</label>
    </ligand>
</feature>
<comment type="similarity">
    <text evidence="2">Belongs to the DNA repair enzymes AP/ExoA family.</text>
</comment>
<comment type="cofactor">
    <cofactor evidence="7">
        <name>Mg(2+)</name>
        <dbReference type="ChEBI" id="CHEBI:18420"/>
    </cofactor>
    <cofactor evidence="7">
        <name>Mn(2+)</name>
        <dbReference type="ChEBI" id="CHEBI:29035"/>
    </cofactor>
    <text evidence="7">Probably binds two magnesium or manganese ions per subunit.</text>
</comment>
<dbReference type="Pfam" id="PF03372">
    <property type="entry name" value="Exo_endo_phos"/>
    <property type="match status" value="1"/>
</dbReference>
<feature type="binding site" evidence="7">
    <location>
        <position position="256"/>
    </location>
    <ligand>
        <name>Mg(2+)</name>
        <dbReference type="ChEBI" id="CHEBI:18420"/>
        <label>1</label>
    </ligand>
</feature>
<protein>
    <submittedName>
        <fullName evidence="10">Exodeoxyribonuclease III</fullName>
    </submittedName>
</protein>
<dbReference type="GO" id="GO:0003677">
    <property type="term" value="F:DNA binding"/>
    <property type="evidence" value="ECO:0007669"/>
    <property type="project" value="InterPro"/>
</dbReference>
<dbReference type="GO" id="GO:0006281">
    <property type="term" value="P:DNA repair"/>
    <property type="evidence" value="ECO:0007669"/>
    <property type="project" value="InterPro"/>
</dbReference>
<dbReference type="AlphaFoldDB" id="A0A2A4YV75"/>
<dbReference type="InterPro" id="IPR004808">
    <property type="entry name" value="AP_endonuc_1"/>
</dbReference>
<evidence type="ECO:0000256" key="1">
    <source>
        <dbReference type="ARBA" id="ARBA00001936"/>
    </source>
</evidence>
<dbReference type="PROSITE" id="PS51435">
    <property type="entry name" value="AP_NUCLEASE_F1_4"/>
    <property type="match status" value="1"/>
</dbReference>
<accession>A0A2A4YV75</accession>
<dbReference type="InterPro" id="IPR037493">
    <property type="entry name" value="ExoIII-like"/>
</dbReference>
<feature type="binding site" evidence="7">
    <location>
        <position position="155"/>
    </location>
    <ligand>
        <name>Mg(2+)</name>
        <dbReference type="ChEBI" id="CHEBI:18420"/>
        <label>1</label>
    </ligand>
</feature>
<keyword evidence="5 7" id="KW-0460">Magnesium</keyword>
<dbReference type="PANTHER" id="PTHR43250">
    <property type="entry name" value="EXODEOXYRIBONUCLEASE III"/>
    <property type="match status" value="1"/>
</dbReference>
<sequence length="265" mass="30492">MKIVSWNVNSINVRHPNVVKFLKQVEPDILLMQELKMTDEKFPREVFEDLGYNVATHGQKTYNGVAILSKHPIDEVITGLPFLIEGDEDEQSRYIEAVISVGDEAIRVASIYLPNGNPVDDGSDKYPYKLRWFDRLIAHAKQLLTYEEKLLLGGDYNIIPGDDDVWDAERWRGDALILPETRAKFRRLQNLGFTDCFVTAVDEPHQYTFWDYQAGAWPKNHGIRIDHLLVSAQLADCLSKVQIESYTRDWEKPSDHVPIMATFDL</sequence>
<evidence type="ECO:0000259" key="9">
    <source>
        <dbReference type="Pfam" id="PF03372"/>
    </source>
</evidence>
<dbReference type="SUPFAM" id="SSF56219">
    <property type="entry name" value="DNase I-like"/>
    <property type="match status" value="1"/>
</dbReference>
<proteinExistence type="inferred from homology"/>
<dbReference type="GO" id="GO:0008311">
    <property type="term" value="F:double-stranded DNA 3'-5' DNA exonuclease activity"/>
    <property type="evidence" value="ECO:0007669"/>
    <property type="project" value="InterPro"/>
</dbReference>
<feature type="domain" description="Endonuclease/exonuclease/phosphatase" evidence="9">
    <location>
        <begin position="4"/>
        <end position="256"/>
    </location>
</feature>
<evidence type="ECO:0000256" key="2">
    <source>
        <dbReference type="ARBA" id="ARBA00007092"/>
    </source>
</evidence>
<feature type="binding site" evidence="7">
    <location>
        <position position="7"/>
    </location>
    <ligand>
        <name>Mg(2+)</name>
        <dbReference type="ChEBI" id="CHEBI:18420"/>
        <label>1</label>
    </ligand>
</feature>
<reference evidence="10" key="2">
    <citation type="journal article" date="2018" name="ISME J.">
        <title>A dynamic microbial community with high functional redundancy inhabits the cold, oxic subseafloor aquifer.</title>
        <authorList>
            <person name="Tully B.J."/>
            <person name="Wheat C.G."/>
            <person name="Glazer B.T."/>
            <person name="Huber J.A."/>
        </authorList>
    </citation>
    <scope>NUCLEOTIDE SEQUENCE</scope>
    <source>
        <strain evidence="10">NORP83</strain>
    </source>
</reference>
<feature type="binding site" evidence="7">
    <location>
        <position position="34"/>
    </location>
    <ligand>
        <name>Mg(2+)</name>
        <dbReference type="ChEBI" id="CHEBI:18420"/>
        <label>1</label>
    </ligand>
</feature>
<evidence type="ECO:0000256" key="3">
    <source>
        <dbReference type="ARBA" id="ARBA00022723"/>
    </source>
</evidence>